<proteinExistence type="predicted"/>
<evidence type="ECO:0008006" key="4">
    <source>
        <dbReference type="Google" id="ProtNLM"/>
    </source>
</evidence>
<feature type="coiled-coil region" evidence="1">
    <location>
        <begin position="73"/>
        <end position="114"/>
    </location>
</feature>
<gene>
    <name evidence="2" type="ORF">ERS852582_01457</name>
</gene>
<evidence type="ECO:0000256" key="1">
    <source>
        <dbReference type="SAM" id="Coils"/>
    </source>
</evidence>
<dbReference type="RefSeq" id="WP_055185950.1">
    <property type="nucleotide sequence ID" value="NZ_CYXN01000009.1"/>
</dbReference>
<evidence type="ECO:0000313" key="2">
    <source>
        <dbReference type="EMBL" id="CUM99381.1"/>
    </source>
</evidence>
<sequence>MADDFKFGNSLTPDMIAKINASIQPQRMFAESIAAEQDRMMRQAQEVGEQIYQNRQKMQEAMERTAHNTDVANDRLEKIIDQQSSHIELLEKTNETLQKQLETDQKQLEILQNIFASGEDGVQVEKELMNLIKKEIDETHPLWEYVKDKGGDIAVAGATAGIPILYGAFKAYLLSKGIMLP</sequence>
<dbReference type="EMBL" id="CYXN01000009">
    <property type="protein sequence ID" value="CUM99381.1"/>
    <property type="molecule type" value="Genomic_DNA"/>
</dbReference>
<accession>A0A173T9P6</accession>
<name>A0A173T9P6_9FIRM</name>
<evidence type="ECO:0000313" key="3">
    <source>
        <dbReference type="Proteomes" id="UP000095649"/>
    </source>
</evidence>
<reference evidence="2 3" key="1">
    <citation type="submission" date="2015-09" db="EMBL/GenBank/DDBJ databases">
        <authorList>
            <consortium name="Pathogen Informatics"/>
        </authorList>
    </citation>
    <scope>NUCLEOTIDE SEQUENCE [LARGE SCALE GENOMIC DNA]</scope>
    <source>
        <strain evidence="2 3">2789STDY5834970</strain>
    </source>
</reference>
<organism evidence="2 3">
    <name type="scientific">Faecalibacterium prausnitzii</name>
    <dbReference type="NCBI Taxonomy" id="853"/>
    <lineage>
        <taxon>Bacteria</taxon>
        <taxon>Bacillati</taxon>
        <taxon>Bacillota</taxon>
        <taxon>Clostridia</taxon>
        <taxon>Eubacteriales</taxon>
        <taxon>Oscillospiraceae</taxon>
        <taxon>Faecalibacterium</taxon>
    </lineage>
</organism>
<dbReference type="AlphaFoldDB" id="A0A173T9P6"/>
<dbReference type="Proteomes" id="UP000095649">
    <property type="component" value="Unassembled WGS sequence"/>
</dbReference>
<keyword evidence="1" id="KW-0175">Coiled coil</keyword>
<protein>
    <recommendedName>
        <fullName evidence="4">DUF3450 domain-containing protein</fullName>
    </recommendedName>
</protein>
<dbReference type="OrthoDB" id="3034970at2"/>